<dbReference type="PANTHER" id="PTHR11060:SF0">
    <property type="entry name" value="PROTEIN MEMO1"/>
    <property type="match status" value="1"/>
</dbReference>
<dbReference type="Proteomes" id="UP000008064">
    <property type="component" value="Unassembled WGS sequence"/>
</dbReference>
<organism>
    <name type="scientific">Serpula lacrymans var. lacrymans (strain S7.9)</name>
    <name type="common">Dry rot fungus</name>
    <dbReference type="NCBI Taxonomy" id="578457"/>
    <lineage>
        <taxon>Eukaryota</taxon>
        <taxon>Fungi</taxon>
        <taxon>Dikarya</taxon>
        <taxon>Basidiomycota</taxon>
        <taxon>Agaricomycotina</taxon>
        <taxon>Agaricomycetes</taxon>
        <taxon>Agaricomycetidae</taxon>
        <taxon>Boletales</taxon>
        <taxon>Coniophorineae</taxon>
        <taxon>Serpulaceae</taxon>
        <taxon>Serpula</taxon>
    </lineage>
</organism>
<dbReference type="Pfam" id="PF01875">
    <property type="entry name" value="Memo"/>
    <property type="match status" value="1"/>
</dbReference>
<dbReference type="EMBL" id="GL945434">
    <property type="protein sequence ID" value="EGO24502.1"/>
    <property type="molecule type" value="Genomic_DNA"/>
</dbReference>
<dbReference type="InterPro" id="IPR002737">
    <property type="entry name" value="MEMO1_fam"/>
</dbReference>
<dbReference type="PANTHER" id="PTHR11060">
    <property type="entry name" value="PROTEIN MEMO1"/>
    <property type="match status" value="1"/>
</dbReference>
<proteinExistence type="inferred from homology"/>
<dbReference type="OrthoDB" id="417112at2759"/>
<evidence type="ECO:0000256" key="1">
    <source>
        <dbReference type="ARBA" id="ARBA00006315"/>
    </source>
</evidence>
<dbReference type="NCBIfam" id="TIGR04336">
    <property type="entry name" value="AmmeMemoSam_B"/>
    <property type="match status" value="1"/>
</dbReference>
<dbReference type="AlphaFoldDB" id="F8NX27"/>
<evidence type="ECO:0000313" key="2">
    <source>
        <dbReference type="EMBL" id="EGO24502.1"/>
    </source>
</evidence>
<comment type="similarity">
    <text evidence="1">Belongs to the MEMO1 family.</text>
</comment>
<dbReference type="KEGG" id="sla:SERLADRAFT_467923"/>
<dbReference type="RefSeq" id="XP_007318521.1">
    <property type="nucleotide sequence ID" value="XM_007318459.1"/>
</dbReference>
<name>F8NX27_SERL9</name>
<gene>
    <name evidence="2" type="ORF">SERLADRAFT_467923</name>
</gene>
<dbReference type="Gene3D" id="3.40.830.10">
    <property type="entry name" value="LigB-like"/>
    <property type="match status" value="1"/>
</dbReference>
<dbReference type="GeneID" id="18819317"/>
<accession>F8NX27</accession>
<dbReference type="HOGENOM" id="CLU_038085_0_0_1"/>
<dbReference type="HAMAP" id="MF_00055">
    <property type="entry name" value="MEMO1"/>
    <property type="match status" value="1"/>
</dbReference>
<protein>
    <submittedName>
        <fullName evidence="2">Uncharacterized protein</fullName>
    </submittedName>
</protein>
<reference evidence="2" key="1">
    <citation type="submission" date="2011-04" db="EMBL/GenBank/DDBJ databases">
        <title>Evolution of plant cell wall degrading machinery underlies the functional diversity of forest fungi.</title>
        <authorList>
            <consortium name="US DOE Joint Genome Institute (JGI-PGF)"/>
            <person name="Eastwood D.C."/>
            <person name="Floudas D."/>
            <person name="Binder M."/>
            <person name="Majcherczyk A."/>
            <person name="Schneider P."/>
            <person name="Aerts A."/>
            <person name="Asiegbu F.O."/>
            <person name="Baker S.E."/>
            <person name="Barry K."/>
            <person name="Bendiksby M."/>
            <person name="Blumentritt M."/>
            <person name="Coutinho P.M."/>
            <person name="Cullen D."/>
            <person name="Cullen D."/>
            <person name="Gathman A."/>
            <person name="Goodell B."/>
            <person name="Henrissat B."/>
            <person name="Ihrmark K."/>
            <person name="Kauserud H."/>
            <person name="Kohler A."/>
            <person name="LaButti K."/>
            <person name="Lapidus A."/>
            <person name="Lavin J.L."/>
            <person name="Lee Y.-H."/>
            <person name="Lindquist E."/>
            <person name="Lilly W."/>
            <person name="Lucas S."/>
            <person name="Morin E."/>
            <person name="Murat C."/>
            <person name="Oguiza J.A."/>
            <person name="Park J."/>
            <person name="Pisabarro A.G."/>
            <person name="Riley R."/>
            <person name="Rosling A."/>
            <person name="Salamov A."/>
            <person name="Schmidt O."/>
            <person name="Schmutz J."/>
            <person name="Skrede I."/>
            <person name="Stenlid J."/>
            <person name="Wiebenga A."/>
            <person name="Xie X."/>
            <person name="Kues U."/>
            <person name="Hibbett D.S."/>
            <person name="Hoffmeister D."/>
            <person name="Hogberg N."/>
            <person name="Martin F."/>
            <person name="Grigoriev I.V."/>
            <person name="Watkinson S.C."/>
        </authorList>
    </citation>
    <scope>NUCLEOTIDE SEQUENCE</scope>
    <source>
        <strain evidence="2">S7.9</strain>
    </source>
</reference>
<dbReference type="CDD" id="cd07361">
    <property type="entry name" value="MEMO_like"/>
    <property type="match status" value="1"/>
</dbReference>
<sequence>MWNTIRQFIDQLHPLIDNHTSAMQPSRRATHAGSWYSSSGRTLDAELTQWLAAVTSDEDFAPPITGCKAIIAPHAGYSYSGPAAAWAYKSIDTTDIKCVFILGPSHHVYLDGCALSNCEQYETPLGELPLDLQVIRDLRDTGEFEDMDIQTDEDEHSIEMHLSYVRKVFENSDISIVPVLVGAISKDKEAAYGQILAPYLAREDTLFVISSDFCHWGTRFSYTYYYPEPLPSNTPGIRLSRSGPPPSTLSSRPIHESISDLDHEAMQLLTIPPGSAVNAHQEFASYLGRTKNTICGRHPIGVLLGALSVLEQDETHSVKIKWVRYEQSSQCFNIRDSSVSYASAYISF</sequence>